<keyword evidence="1 3" id="KW-0554">One-carbon metabolism</keyword>
<evidence type="ECO:0000259" key="5">
    <source>
        <dbReference type="PROSITE" id="PS51671"/>
    </source>
</evidence>
<comment type="similarity">
    <text evidence="3">Belongs to the PurU family.</text>
</comment>
<dbReference type="PRINTS" id="PR01575">
    <property type="entry name" value="FFH4HYDRLASE"/>
</dbReference>
<organism evidence="6 7">
    <name type="scientific">Pseudonocardia sulfidoxydans NBRC 16205</name>
    <dbReference type="NCBI Taxonomy" id="1223511"/>
    <lineage>
        <taxon>Bacteria</taxon>
        <taxon>Bacillati</taxon>
        <taxon>Actinomycetota</taxon>
        <taxon>Actinomycetes</taxon>
        <taxon>Pseudonocardiales</taxon>
        <taxon>Pseudonocardiaceae</taxon>
        <taxon>Pseudonocardia</taxon>
    </lineage>
</organism>
<name>A0A511DK63_9PSEU</name>
<dbReference type="SUPFAM" id="SSF53328">
    <property type="entry name" value="Formyltransferase"/>
    <property type="match status" value="1"/>
</dbReference>
<dbReference type="HAMAP" id="MF_01927">
    <property type="entry name" value="PurU"/>
    <property type="match status" value="1"/>
</dbReference>
<dbReference type="UniPathway" id="UPA00074">
    <property type="reaction ID" value="UER00170"/>
</dbReference>
<feature type="active site" evidence="3">
    <location>
        <position position="258"/>
    </location>
</feature>
<dbReference type="Pfam" id="PF01842">
    <property type="entry name" value="ACT"/>
    <property type="match status" value="1"/>
</dbReference>
<comment type="caution">
    <text evidence="6">The sequence shown here is derived from an EMBL/GenBank/DDBJ whole genome shotgun (WGS) entry which is preliminary data.</text>
</comment>
<evidence type="ECO:0000256" key="1">
    <source>
        <dbReference type="ARBA" id="ARBA00022563"/>
    </source>
</evidence>
<dbReference type="InterPro" id="IPR004810">
    <property type="entry name" value="PurU"/>
</dbReference>
<dbReference type="PANTHER" id="PTHR42706:SF1">
    <property type="entry name" value="FORMYLTETRAHYDROFOLATE DEFORMYLASE 2, MITOCHONDRIAL"/>
    <property type="match status" value="1"/>
</dbReference>
<protein>
    <recommendedName>
        <fullName evidence="3 4">Formyltetrahydrofolate deformylase</fullName>
        <ecNumber evidence="3 4">3.5.1.10</ecNumber>
    </recommendedName>
    <alternativeName>
        <fullName evidence="3">Formyl-FH(4) hydrolase</fullName>
    </alternativeName>
</protein>
<dbReference type="InterPro" id="IPR002376">
    <property type="entry name" value="Formyl_transf_N"/>
</dbReference>
<evidence type="ECO:0000256" key="4">
    <source>
        <dbReference type="NCBIfam" id="TIGR00655"/>
    </source>
</evidence>
<proteinExistence type="inferred from homology"/>
<dbReference type="InterPro" id="IPR045865">
    <property type="entry name" value="ACT-like_dom_sf"/>
</dbReference>
<dbReference type="PROSITE" id="PS51671">
    <property type="entry name" value="ACT"/>
    <property type="match status" value="1"/>
</dbReference>
<evidence type="ECO:0000313" key="7">
    <source>
        <dbReference type="Proteomes" id="UP000321685"/>
    </source>
</evidence>
<dbReference type="Gene3D" id="3.40.50.170">
    <property type="entry name" value="Formyl transferase, N-terminal domain"/>
    <property type="match status" value="1"/>
</dbReference>
<dbReference type="NCBIfam" id="TIGR00655">
    <property type="entry name" value="PurU"/>
    <property type="match status" value="1"/>
</dbReference>
<dbReference type="CDD" id="cd08648">
    <property type="entry name" value="FMT_core_Formyl-FH4-Hydrolase_C"/>
    <property type="match status" value="1"/>
</dbReference>
<evidence type="ECO:0000256" key="3">
    <source>
        <dbReference type="HAMAP-Rule" id="MF_01927"/>
    </source>
</evidence>
<keyword evidence="7" id="KW-1185">Reference proteome</keyword>
<comment type="function">
    <text evidence="3">Catalyzes the hydrolysis of 10-formyltetrahydrofolate (formyl-FH4) to formate and tetrahydrofolate (FH4).</text>
</comment>
<keyword evidence="2 3" id="KW-0378">Hydrolase</keyword>
<dbReference type="Pfam" id="PF00551">
    <property type="entry name" value="Formyl_trans_N"/>
    <property type="match status" value="1"/>
</dbReference>
<dbReference type="InterPro" id="IPR002912">
    <property type="entry name" value="ACT_dom"/>
</dbReference>
<dbReference type="PANTHER" id="PTHR42706">
    <property type="entry name" value="FORMYLTETRAHYDROFOLATE DEFORMYLASE"/>
    <property type="match status" value="1"/>
</dbReference>
<dbReference type="GO" id="GO:0006730">
    <property type="term" value="P:one-carbon metabolic process"/>
    <property type="evidence" value="ECO:0007669"/>
    <property type="project" value="UniProtKB-KW"/>
</dbReference>
<dbReference type="Gene3D" id="3.30.70.260">
    <property type="match status" value="1"/>
</dbReference>
<dbReference type="Proteomes" id="UP000321685">
    <property type="component" value="Unassembled WGS sequence"/>
</dbReference>
<dbReference type="InterPro" id="IPR036477">
    <property type="entry name" value="Formyl_transf_N_sf"/>
</dbReference>
<dbReference type="NCBIfam" id="NF004684">
    <property type="entry name" value="PRK06027.1"/>
    <property type="match status" value="1"/>
</dbReference>
<dbReference type="PIRSF" id="PIRSF036480">
    <property type="entry name" value="FormyFH4_hydr"/>
    <property type="match status" value="1"/>
</dbReference>
<dbReference type="InterPro" id="IPR044074">
    <property type="entry name" value="PurU_ACT"/>
</dbReference>
<sequence length="315" mass="34148">MTTTGAAPAQSTASAAALTAGGPEAAGFAPSTGAARLVIQGADRPGIVSAVSTLLAEYGANIVSLRQYSSDAVGGQFYQRTVFGLPSLESAREELEADLDAVLVRELGLSWTLHEATHRKRVAIFASKTDHCLLDLLWRHRRNELPLDVAMVVSNHPDLAAEVHGFGIPFHHVPVSGDKRAAEQEHLRLLAGNVDLVVLARYMQIISDDFLQRVGVPVINIHHSFLPAFIGAGPYQKAKQRGVKLIGATAHYVTKDLDEGPIIEQDVVRVSHNDTVQDLVQKGADIERSVLSRAVRWHCEDRVLRDGNQTVVFTP</sequence>
<dbReference type="CDD" id="cd04875">
    <property type="entry name" value="ACT_F4HF-DF"/>
    <property type="match status" value="1"/>
</dbReference>
<feature type="domain" description="ACT" evidence="5">
    <location>
        <begin position="36"/>
        <end position="109"/>
    </location>
</feature>
<dbReference type="AlphaFoldDB" id="A0A511DK63"/>
<dbReference type="SUPFAM" id="SSF55021">
    <property type="entry name" value="ACT-like"/>
    <property type="match status" value="1"/>
</dbReference>
<dbReference type="GO" id="GO:0006189">
    <property type="term" value="P:'de novo' IMP biosynthetic process"/>
    <property type="evidence" value="ECO:0007669"/>
    <property type="project" value="UniProtKB-UniRule"/>
</dbReference>
<dbReference type="GO" id="GO:0008864">
    <property type="term" value="F:formyltetrahydrofolate deformylase activity"/>
    <property type="evidence" value="ECO:0007669"/>
    <property type="project" value="UniProtKB-UniRule"/>
</dbReference>
<dbReference type="EC" id="3.5.1.10" evidence="3 4"/>
<dbReference type="EMBL" id="BJVJ01000048">
    <property type="protein sequence ID" value="GEL25201.1"/>
    <property type="molecule type" value="Genomic_DNA"/>
</dbReference>
<comment type="pathway">
    <text evidence="3">Purine metabolism; IMP biosynthesis via de novo pathway; formate from 10-formyl-5,6,7,8-tetrahydrofolate: step 1/1.</text>
</comment>
<keyword evidence="3" id="KW-0658">Purine biosynthesis</keyword>
<gene>
    <name evidence="3 6" type="primary">purU</name>
    <name evidence="6" type="ORF">PSU4_41550</name>
</gene>
<evidence type="ECO:0000313" key="6">
    <source>
        <dbReference type="EMBL" id="GEL25201.1"/>
    </source>
</evidence>
<evidence type="ECO:0000256" key="2">
    <source>
        <dbReference type="ARBA" id="ARBA00022801"/>
    </source>
</evidence>
<dbReference type="InterPro" id="IPR041729">
    <property type="entry name" value="Formyl-FH4-Hydrolase_C"/>
</dbReference>
<reference evidence="6 7" key="1">
    <citation type="submission" date="2019-07" db="EMBL/GenBank/DDBJ databases">
        <title>Whole genome shotgun sequence of Pseudonocardia sulfidoxydans NBRC 16205.</title>
        <authorList>
            <person name="Hosoyama A."/>
            <person name="Uohara A."/>
            <person name="Ohji S."/>
            <person name="Ichikawa N."/>
        </authorList>
    </citation>
    <scope>NUCLEOTIDE SEQUENCE [LARGE SCALE GENOMIC DNA]</scope>
    <source>
        <strain evidence="6 7">NBRC 16205</strain>
    </source>
</reference>
<comment type="catalytic activity">
    <reaction evidence="3">
        <text>(6R)-10-formyltetrahydrofolate + H2O = (6S)-5,6,7,8-tetrahydrofolate + formate + H(+)</text>
        <dbReference type="Rhea" id="RHEA:19833"/>
        <dbReference type="ChEBI" id="CHEBI:15377"/>
        <dbReference type="ChEBI" id="CHEBI:15378"/>
        <dbReference type="ChEBI" id="CHEBI:15740"/>
        <dbReference type="ChEBI" id="CHEBI:57453"/>
        <dbReference type="ChEBI" id="CHEBI:195366"/>
        <dbReference type="EC" id="3.5.1.10"/>
    </reaction>
</comment>
<accession>A0A511DK63</accession>